<protein>
    <submittedName>
        <fullName evidence="1">Uncharacterized protein</fullName>
    </submittedName>
</protein>
<dbReference type="AlphaFoldDB" id="A0NP83"/>
<gene>
    <name evidence="1" type="ORF">SIAM614_18014</name>
</gene>
<reference evidence="1 2" key="1">
    <citation type="submission" date="2006-05" db="EMBL/GenBank/DDBJ databases">
        <authorList>
            <person name="King G."/>
            <person name="Ferriera S."/>
            <person name="Johnson J."/>
            <person name="Kravitz S."/>
            <person name="Beeson K."/>
            <person name="Sutton G."/>
            <person name="Rogers Y.-H."/>
            <person name="Friedman R."/>
            <person name="Frazier M."/>
            <person name="Venter J.C."/>
        </authorList>
    </citation>
    <scope>NUCLEOTIDE SEQUENCE [LARGE SCALE GENOMIC DNA]</scope>
    <source>
        <strain evidence="2">ATCC 25650 / DSM 13394 / JCM 20685 / NBRC 16684 / NCIMB 2208 / IAM 12614 / B1</strain>
    </source>
</reference>
<accession>A0NP83</accession>
<organism evidence="1 2">
    <name type="scientific">Roseibium aggregatum (strain ATCC 25650 / DSM 13394 / JCM 20685 / NBRC 16684 / NCIMB 2208 / IAM 12614 / B1)</name>
    <name type="common">Stappia aggregata</name>
    <dbReference type="NCBI Taxonomy" id="384765"/>
    <lineage>
        <taxon>Bacteria</taxon>
        <taxon>Pseudomonadati</taxon>
        <taxon>Pseudomonadota</taxon>
        <taxon>Alphaproteobacteria</taxon>
        <taxon>Hyphomicrobiales</taxon>
        <taxon>Stappiaceae</taxon>
        <taxon>Roseibium</taxon>
    </lineage>
</organism>
<name>A0NP83_ROSAI</name>
<proteinExistence type="predicted"/>
<evidence type="ECO:0000313" key="1">
    <source>
        <dbReference type="EMBL" id="EAV45246.1"/>
    </source>
</evidence>
<comment type="caution">
    <text evidence="1">The sequence shown here is derived from an EMBL/GenBank/DDBJ whole genome shotgun (WGS) entry which is preliminary data.</text>
</comment>
<evidence type="ECO:0000313" key="2">
    <source>
        <dbReference type="Proteomes" id="UP000004848"/>
    </source>
</evidence>
<dbReference type="EMBL" id="AAUW01000003">
    <property type="protein sequence ID" value="EAV45246.1"/>
    <property type="molecule type" value="Genomic_DNA"/>
</dbReference>
<dbReference type="Proteomes" id="UP000004848">
    <property type="component" value="Unassembled WGS sequence"/>
</dbReference>
<sequence>MCLAMGVGAVGKAASVEIITDVLVLPCALAQHLVRGS</sequence>